<dbReference type="EMBL" id="VFSV01000011">
    <property type="protein sequence ID" value="TRD21579.1"/>
    <property type="molecule type" value="Genomic_DNA"/>
</dbReference>
<keyword evidence="4" id="KW-1185">Reference proteome</keyword>
<organism evidence="3 4">
    <name type="scientific">Palleronia caenipelagi</name>
    <dbReference type="NCBI Taxonomy" id="2489174"/>
    <lineage>
        <taxon>Bacteria</taxon>
        <taxon>Pseudomonadati</taxon>
        <taxon>Pseudomonadota</taxon>
        <taxon>Alphaproteobacteria</taxon>
        <taxon>Rhodobacterales</taxon>
        <taxon>Roseobacteraceae</taxon>
        <taxon>Palleronia</taxon>
    </lineage>
</organism>
<comment type="caution">
    <text evidence="3">The sequence shown here is derived from an EMBL/GenBank/DDBJ whole genome shotgun (WGS) entry which is preliminary data.</text>
</comment>
<dbReference type="SMART" id="SM00554">
    <property type="entry name" value="FAS1"/>
    <property type="match status" value="1"/>
</dbReference>
<reference evidence="3 4" key="1">
    <citation type="submission" date="2019-06" db="EMBL/GenBank/DDBJ databases">
        <title>Paenimaribius caenipelagi gen. nov., sp. nov., isolated from a tidal flat.</title>
        <authorList>
            <person name="Yoon J.-H."/>
        </authorList>
    </citation>
    <scope>NUCLEOTIDE SEQUENCE [LARGE SCALE GENOMIC DNA]</scope>
    <source>
        <strain evidence="3 4">JBTF-M29</strain>
    </source>
</reference>
<dbReference type="OrthoDB" id="9800666at2"/>
<dbReference type="InterPro" id="IPR036378">
    <property type="entry name" value="FAS1_dom_sf"/>
</dbReference>
<dbReference type="AlphaFoldDB" id="A0A547Q5D2"/>
<evidence type="ECO:0000256" key="1">
    <source>
        <dbReference type="SAM" id="SignalP"/>
    </source>
</evidence>
<dbReference type="InterPro" id="IPR000782">
    <property type="entry name" value="FAS1_domain"/>
</dbReference>
<feature type="signal peptide" evidence="1">
    <location>
        <begin position="1"/>
        <end position="22"/>
    </location>
</feature>
<dbReference type="Proteomes" id="UP000318590">
    <property type="component" value="Unassembled WGS sequence"/>
</dbReference>
<dbReference type="FunFam" id="2.30.180.10:FF:000032">
    <property type="entry name" value="Fasciclin domain-containing protein, putative"/>
    <property type="match status" value="1"/>
</dbReference>
<name>A0A547Q5D2_9RHOB</name>
<dbReference type="GO" id="GO:0005615">
    <property type="term" value="C:extracellular space"/>
    <property type="evidence" value="ECO:0007669"/>
    <property type="project" value="TreeGrafter"/>
</dbReference>
<accession>A0A547Q5D2</accession>
<dbReference type="RefSeq" id="WP_142834457.1">
    <property type="nucleotide sequence ID" value="NZ_VFSV01000011.1"/>
</dbReference>
<dbReference type="InterPro" id="IPR050904">
    <property type="entry name" value="Adhesion/Biosynth-related"/>
</dbReference>
<evidence type="ECO:0000313" key="4">
    <source>
        <dbReference type="Proteomes" id="UP000318590"/>
    </source>
</evidence>
<feature type="domain" description="FAS1" evidence="2">
    <location>
        <begin position="26"/>
        <end position="156"/>
    </location>
</feature>
<sequence length="162" mass="16387">MLRKTLFGTTLALSLAAGAAFAGGHEANIVDTAKNAGDFTSLVTGIETAGLEGALAGDGPFTVFAPYDPAFAGLEPGALEALLNNKDDLNAVLTYHVVAGKVMAGDLADGQMLPTLNGKELPVQIMDGKVMIDGATVVSADVGASNGVIHVIDSVLFPGDDM</sequence>
<proteinExistence type="predicted"/>
<dbReference type="PANTHER" id="PTHR10900">
    <property type="entry name" value="PERIOSTIN-RELATED"/>
    <property type="match status" value="1"/>
</dbReference>
<dbReference type="Pfam" id="PF02469">
    <property type="entry name" value="Fasciclin"/>
    <property type="match status" value="1"/>
</dbReference>
<evidence type="ECO:0000259" key="2">
    <source>
        <dbReference type="PROSITE" id="PS50213"/>
    </source>
</evidence>
<feature type="chain" id="PRO_5022091421" evidence="1">
    <location>
        <begin position="23"/>
        <end position="162"/>
    </location>
</feature>
<keyword evidence="1" id="KW-0732">Signal</keyword>
<gene>
    <name evidence="3" type="ORF">FEV53_08855</name>
</gene>
<dbReference type="Gene3D" id="2.30.180.10">
    <property type="entry name" value="FAS1 domain"/>
    <property type="match status" value="1"/>
</dbReference>
<dbReference type="SUPFAM" id="SSF82153">
    <property type="entry name" value="FAS1 domain"/>
    <property type="match status" value="1"/>
</dbReference>
<dbReference type="PANTHER" id="PTHR10900:SF77">
    <property type="entry name" value="FI19380P1"/>
    <property type="match status" value="1"/>
</dbReference>
<evidence type="ECO:0000313" key="3">
    <source>
        <dbReference type="EMBL" id="TRD21579.1"/>
    </source>
</evidence>
<protein>
    <submittedName>
        <fullName evidence="3">Fasciclin domain-containing protein</fullName>
    </submittedName>
</protein>
<dbReference type="PROSITE" id="PS50213">
    <property type="entry name" value="FAS1"/>
    <property type="match status" value="1"/>
</dbReference>